<dbReference type="Proteomes" id="UP000051487">
    <property type="component" value="Unassembled WGS sequence"/>
</dbReference>
<sequence>MFSSALKTLSSNISANYQISPHPTVVSGPWRIHDGKKKSTGTTASVFIFDRKVLDYRPNGLGSRSGSSLKKLQEDVVERLKREASNLARLRHPSILQVLEPVEETRGGGLMFVTEPITTSLAGLLREKDEQERMSRTGSRPSHYMVEEADGTRRRRDLEIDELEIQKGLLQVAKGLEFLHESAGLVHGNLNPEAIYINAKSDWKISGLGFAGPPSSTESRSSLPPLALSEVLYQDPRLPQSVHLNLDYTSPDFALDANVTTAADMFSLGLVIIALYNSPHVSPLQSHSNLSLYKKMLSSPSSTPSQGNNFLCAGTIPKDLSSHLLPKLITRRPAQRLNAREFQQSEYFDNILVSTIRFLESLPAKNANEKSQFMRGLQRVIPEFPPTVLERKVLGALLEELKDREMLPLTLQNVFAILQRVANARRTLPENVIPRLKEIFFAHQSGKGTVQERDSKKDAGLMVVLENMNIVAENCPGKEFKDDILPLIRLGLDSPTHSLVDAAIKCLPVILPVLDFSTVKNEVFPPIASTFSRTSSLAIKVRCLEAFTVLCGGTTGDDAASEDGLSGIAAVKKPTTVKSSILDKYTIQEKLVPSLKAIKTKEPAVMMAALKVFGQIGTMTDTDFLALEVLPILWTFSLGPLLSLRQFEEYMTVIKRLSSKIEREQTKKLRELSSGTEATGFQSGLGSSLSMSNDLMQSDVDTTRDNFERLVFGRESTTPGSQGLDRWQELASQAPAPQISTQSKAAGVFSWSSISRGDPQSNLNARSVTPDYNMSSFPSLEPVARLRSPMVAQTVPALQPSSSTAWSLPASSNIQQNMQGNGIGNMTGLVSGRSSQQSSKYSAFTIPPPPSAPNMAAAFASPGGSTPVGKASLVGNTPAPANSLNPKSTSMQTTQKQGLDNCLPRSALLTQRFNFSSLTPSFSSFIPPSTSTEAASNTMMDDKTKQHYLADSPPTVVRLEIKSHFDTLKDGKLRKYAHYLSRAAFEGTRITLRQVSPESEPIYDLIIALYNACDGDWASLAQKTKVSDEHLRFFLEYAAQFLGNCGNYKGFGDSKFIPRLPVAAFEALASITPDTKAAFEKANSTGGGIYETSNQSLMHLGYAEGGHMTTYYPDSPSITKDEITAIGDLMEQKGLPMENTRLKKLPSGDFELWIASGVSSPPSRDRDLGDIQSLDLDGKLKGKKVQLIFGDHREEMAKIAHSVKQASLNSANENQKRMLDAYALSFGAGSIEAFKVAQRIWVKDQKPVLETNLGFVETYRDPHGVRGEWEGFVALVNLERTRAFGKLVDSAESMIPKLPWSKDFEKDKFLSPDFTSLEVLSFQSSGIPAGINLPNYDDIRQNLGFKNVSLGNVLSAKAPNEPVPFIPEKDLEVYRRCRDPAFEVQVGIHELLGHGTGKLLQETAPGKYNFDVSNPPVSPVTNKPVTTWYKPGQTWSSVFGAIASSYEECRAECVAMVLSCDFEILKIFGFGDGQVDLNNEAGDVLFAAYLQMARAGLVALEFWDPKTQKWGQAHMQARYSILRTFLDAGDDFVRLVYSKEDLSDLEIHLDRSKILTHGRPAVERYLQKLHIHKCTADIDAGKKLYDDITSVDEWWGTKVRDIVLKNKIPRKIFVQGNTILNGDEVTLKEYEPTLEGMIQSFVERKV</sequence>
<accession>A0AAN5YIS2</accession>
<dbReference type="InterPro" id="IPR016024">
    <property type="entry name" value="ARM-type_fold"/>
</dbReference>
<dbReference type="EC" id="3.4.14.4" evidence="5"/>
<evidence type="ECO:0000256" key="10">
    <source>
        <dbReference type="ARBA" id="ARBA00022723"/>
    </source>
</evidence>
<gene>
    <name evidence="17" type="ORF">ALT_5117</name>
    <name evidence="18" type="ORF">CNMCM8927_000623</name>
</gene>
<dbReference type="Pfam" id="PF00069">
    <property type="entry name" value="Pkinase"/>
    <property type="match status" value="1"/>
</dbReference>
<reference evidence="17 19" key="1">
    <citation type="submission" date="2015-11" db="EMBL/GenBank/DDBJ databases">
        <title>Aspergillus lentulus strain IFM 54703T.</title>
        <authorList>
            <person name="Kusuya Y."/>
            <person name="Sakai K."/>
            <person name="Kamei K."/>
            <person name="Takahashi H."/>
            <person name="Yaguchi T."/>
        </authorList>
    </citation>
    <scope>NUCLEOTIDE SEQUENCE [LARGE SCALE GENOMIC DNA]</scope>
    <source>
        <strain evidence="17 19">IFM 54703</strain>
    </source>
</reference>
<comment type="caution">
    <text evidence="18">The sequence shown here is derived from an EMBL/GenBank/DDBJ whole genome shotgun (WGS) entry which is preliminary data.</text>
</comment>
<evidence type="ECO:0000256" key="8">
    <source>
        <dbReference type="ARBA" id="ARBA00022490"/>
    </source>
</evidence>
<dbReference type="GO" id="GO:0004177">
    <property type="term" value="F:aminopeptidase activity"/>
    <property type="evidence" value="ECO:0007669"/>
    <property type="project" value="UniProtKB-KW"/>
</dbReference>
<name>A0AAN5YIS2_ASPLE</name>
<dbReference type="GO" id="GO:0005737">
    <property type="term" value="C:cytoplasm"/>
    <property type="evidence" value="ECO:0007669"/>
    <property type="project" value="UniProtKB-SubCell"/>
</dbReference>
<dbReference type="CDD" id="cd14011">
    <property type="entry name" value="PK_SCY1_like"/>
    <property type="match status" value="1"/>
</dbReference>
<dbReference type="SMART" id="SM00220">
    <property type="entry name" value="S_TKc"/>
    <property type="match status" value="1"/>
</dbReference>
<evidence type="ECO:0000256" key="13">
    <source>
        <dbReference type="ARBA" id="ARBA00023049"/>
    </source>
</evidence>
<organism evidence="18 20">
    <name type="scientific">Aspergillus lentulus</name>
    <dbReference type="NCBI Taxonomy" id="293939"/>
    <lineage>
        <taxon>Eukaryota</taxon>
        <taxon>Fungi</taxon>
        <taxon>Dikarya</taxon>
        <taxon>Ascomycota</taxon>
        <taxon>Pezizomycotina</taxon>
        <taxon>Eurotiomycetes</taxon>
        <taxon>Eurotiomycetidae</taxon>
        <taxon>Eurotiales</taxon>
        <taxon>Aspergillaceae</taxon>
        <taxon>Aspergillus</taxon>
        <taxon>Aspergillus subgen. Fumigati</taxon>
    </lineage>
</organism>
<dbReference type="SUPFAM" id="SSF48371">
    <property type="entry name" value="ARM repeat"/>
    <property type="match status" value="1"/>
</dbReference>
<dbReference type="InterPro" id="IPR011009">
    <property type="entry name" value="Kinase-like_dom_sf"/>
</dbReference>
<dbReference type="PANTHER" id="PTHR23422:SF11">
    <property type="entry name" value="DIPEPTIDYL PEPTIDASE 3"/>
    <property type="match status" value="1"/>
</dbReference>
<dbReference type="GO" id="GO:0008239">
    <property type="term" value="F:dipeptidyl-peptidase activity"/>
    <property type="evidence" value="ECO:0007669"/>
    <property type="project" value="UniProtKB-EC"/>
</dbReference>
<dbReference type="InterPro" id="IPR011989">
    <property type="entry name" value="ARM-like"/>
</dbReference>
<dbReference type="FunFam" id="3.30.540.30:FF:000001">
    <property type="entry name" value="Dipeptidyl peptidase 3"/>
    <property type="match status" value="1"/>
</dbReference>
<evidence type="ECO:0000259" key="16">
    <source>
        <dbReference type="PROSITE" id="PS50011"/>
    </source>
</evidence>
<dbReference type="Pfam" id="PF03571">
    <property type="entry name" value="Peptidase_M49"/>
    <property type="match status" value="1"/>
</dbReference>
<evidence type="ECO:0000256" key="1">
    <source>
        <dbReference type="ARBA" id="ARBA00001336"/>
    </source>
</evidence>
<evidence type="ECO:0000256" key="11">
    <source>
        <dbReference type="ARBA" id="ARBA00022801"/>
    </source>
</evidence>
<comment type="cofactor">
    <cofactor evidence="2">
        <name>Zn(2+)</name>
        <dbReference type="ChEBI" id="CHEBI:29105"/>
    </cofactor>
</comment>
<evidence type="ECO:0000256" key="15">
    <source>
        <dbReference type="ARBA" id="ARBA00032119"/>
    </source>
</evidence>
<feature type="domain" description="Protein kinase" evidence="16">
    <location>
        <begin position="32"/>
        <end position="348"/>
    </location>
</feature>
<evidence type="ECO:0000256" key="4">
    <source>
        <dbReference type="ARBA" id="ARBA00010200"/>
    </source>
</evidence>
<keyword evidence="12" id="KW-0862">Zinc</keyword>
<dbReference type="SUPFAM" id="SSF56112">
    <property type="entry name" value="Protein kinase-like (PK-like)"/>
    <property type="match status" value="1"/>
</dbReference>
<comment type="catalytic activity">
    <reaction evidence="1">
        <text>Release of an N-terminal dipeptide from a peptide comprising four or more residues, with broad specificity. Also acts on dipeptidyl 2-naphthylamides.</text>
        <dbReference type="EC" id="3.4.14.4"/>
    </reaction>
</comment>
<comment type="similarity">
    <text evidence="4">Belongs to the peptidase M49 family.</text>
</comment>
<keyword evidence="8" id="KW-0963">Cytoplasm</keyword>
<dbReference type="GO" id="GO:0046872">
    <property type="term" value="F:metal ion binding"/>
    <property type="evidence" value="ECO:0007669"/>
    <property type="project" value="UniProtKB-KW"/>
</dbReference>
<evidence type="ECO:0000256" key="5">
    <source>
        <dbReference type="ARBA" id="ARBA00012063"/>
    </source>
</evidence>
<dbReference type="Proteomes" id="UP000649114">
    <property type="component" value="Unassembled WGS sequence"/>
</dbReference>
<dbReference type="InterPro" id="IPR039461">
    <property type="entry name" value="Peptidase_M49"/>
</dbReference>
<dbReference type="Gene3D" id="3.30.200.20">
    <property type="entry name" value="Phosphorylase Kinase, domain 1"/>
    <property type="match status" value="1"/>
</dbReference>
<dbReference type="GO" id="GO:0005524">
    <property type="term" value="F:ATP binding"/>
    <property type="evidence" value="ECO:0007669"/>
    <property type="project" value="InterPro"/>
</dbReference>
<dbReference type="PANTHER" id="PTHR23422">
    <property type="entry name" value="DIPEPTIDYL PEPTIDASE III-RELATED"/>
    <property type="match status" value="1"/>
</dbReference>
<dbReference type="PROSITE" id="PS50011">
    <property type="entry name" value="PROTEIN_KINASE_DOM"/>
    <property type="match status" value="1"/>
</dbReference>
<keyword evidence="9" id="KW-0645">Protease</keyword>
<dbReference type="Gene3D" id="1.25.10.10">
    <property type="entry name" value="Leucine-rich Repeat Variant"/>
    <property type="match status" value="1"/>
</dbReference>
<dbReference type="Gene3D" id="1.10.510.10">
    <property type="entry name" value="Transferase(Phosphotransferase) domain 1"/>
    <property type="match status" value="1"/>
</dbReference>
<dbReference type="FunFam" id="3.30.540.30:FF:000004">
    <property type="entry name" value="Dipeptidyl peptidase 3"/>
    <property type="match status" value="1"/>
</dbReference>
<evidence type="ECO:0000256" key="6">
    <source>
        <dbReference type="ARBA" id="ARBA00014713"/>
    </source>
</evidence>
<dbReference type="GO" id="GO:0008237">
    <property type="term" value="F:metallopeptidase activity"/>
    <property type="evidence" value="ECO:0007669"/>
    <property type="project" value="UniProtKB-KW"/>
</dbReference>
<keyword evidence="10" id="KW-0479">Metal-binding</keyword>
<dbReference type="EMBL" id="JAAAPU010000115">
    <property type="protein sequence ID" value="KAF4202144.1"/>
    <property type="molecule type" value="Genomic_DNA"/>
</dbReference>
<dbReference type="InterPro" id="IPR000719">
    <property type="entry name" value="Prot_kinase_dom"/>
</dbReference>
<evidence type="ECO:0000256" key="9">
    <source>
        <dbReference type="ARBA" id="ARBA00022670"/>
    </source>
</evidence>
<protein>
    <recommendedName>
        <fullName evidence="6">Dipeptidyl peptidase 3</fullName>
        <ecNumber evidence="5">3.4.14.4</ecNumber>
    </recommendedName>
    <alternativeName>
        <fullName evidence="14">Dipeptidyl aminopeptidase III</fullName>
    </alternativeName>
    <alternativeName>
        <fullName evidence="15">Dipeptidyl peptidase III</fullName>
    </alternativeName>
</protein>
<evidence type="ECO:0000313" key="17">
    <source>
        <dbReference type="EMBL" id="GAQ07796.1"/>
    </source>
</evidence>
<proteinExistence type="inferred from homology"/>
<evidence type="ECO:0000256" key="2">
    <source>
        <dbReference type="ARBA" id="ARBA00001947"/>
    </source>
</evidence>
<dbReference type="GO" id="GO:0004672">
    <property type="term" value="F:protein kinase activity"/>
    <property type="evidence" value="ECO:0007669"/>
    <property type="project" value="InterPro"/>
</dbReference>
<evidence type="ECO:0000256" key="3">
    <source>
        <dbReference type="ARBA" id="ARBA00004496"/>
    </source>
</evidence>
<dbReference type="GO" id="GO:0006508">
    <property type="term" value="P:proteolysis"/>
    <property type="evidence" value="ECO:0007669"/>
    <property type="project" value="UniProtKB-KW"/>
</dbReference>
<keyword evidence="13" id="KW-0482">Metalloprotease</keyword>
<evidence type="ECO:0000313" key="20">
    <source>
        <dbReference type="Proteomes" id="UP000649114"/>
    </source>
</evidence>
<evidence type="ECO:0000256" key="7">
    <source>
        <dbReference type="ARBA" id="ARBA00022438"/>
    </source>
</evidence>
<keyword evidence="7" id="KW-0031">Aminopeptidase</keyword>
<evidence type="ECO:0000313" key="18">
    <source>
        <dbReference type="EMBL" id="KAF4202144.1"/>
    </source>
</evidence>
<evidence type="ECO:0000256" key="14">
    <source>
        <dbReference type="ARBA" id="ARBA00031288"/>
    </source>
</evidence>
<reference evidence="18" key="2">
    <citation type="journal article" date="2020" name="bioRxiv">
        <title>Genomic and phenotypic heterogeneity of clinical isolates of the human pathogens Aspergillus fumigatus, Aspergillus lentulus and Aspergillus fumigatiaffinis.</title>
        <authorList>
            <person name="dos Santos R.A.C."/>
            <person name="Steenwyk J.L."/>
            <person name="Rivero-Menendez O."/>
            <person name="Mead M.E."/>
            <person name="Silva L.P."/>
            <person name="Bastos R.W."/>
            <person name="Alastruey-Izquierdo A."/>
            <person name="Goldman G.H."/>
            <person name="Rokas A."/>
        </authorList>
    </citation>
    <scope>NUCLEOTIDE SEQUENCE</scope>
    <source>
        <strain evidence="18">CNM-CM8927</strain>
    </source>
</reference>
<comment type="subcellular location">
    <subcellularLocation>
        <location evidence="3">Cytoplasm</location>
    </subcellularLocation>
</comment>
<dbReference type="EMBL" id="BCLY01000009">
    <property type="protein sequence ID" value="GAQ07796.1"/>
    <property type="molecule type" value="Genomic_DNA"/>
</dbReference>
<evidence type="ECO:0000313" key="19">
    <source>
        <dbReference type="Proteomes" id="UP000051487"/>
    </source>
</evidence>
<keyword evidence="11" id="KW-0378">Hydrolase</keyword>
<reference evidence="18" key="3">
    <citation type="submission" date="2020-04" db="EMBL/GenBank/DDBJ databases">
        <authorList>
            <person name="Santos R.A.C."/>
            <person name="Steenwyk J.L."/>
            <person name="Rivero-Menendez O."/>
            <person name="Mead M.E."/>
            <person name="Silva L.P."/>
            <person name="Bastos R.W."/>
            <person name="Alastruey-Izquierdo A."/>
            <person name="Goldman G.H."/>
            <person name="Rokas A."/>
        </authorList>
    </citation>
    <scope>NUCLEOTIDE SEQUENCE</scope>
    <source>
        <strain evidence="18">CNM-CM8927</strain>
    </source>
</reference>
<dbReference type="Gene3D" id="3.30.540.30">
    <property type="match status" value="3"/>
</dbReference>
<dbReference type="FunFam" id="3.30.540.30:FF:000002">
    <property type="entry name" value="Dipeptidyl peptidase 3"/>
    <property type="match status" value="1"/>
</dbReference>
<evidence type="ECO:0000256" key="12">
    <source>
        <dbReference type="ARBA" id="ARBA00022833"/>
    </source>
</evidence>